<evidence type="ECO:0000313" key="3">
    <source>
        <dbReference type="EMBL" id="AKJ00659.1"/>
    </source>
</evidence>
<dbReference type="PANTHER" id="PTHR43174:SF1">
    <property type="entry name" value="UDP-N-ACETYLGLUCOSAMINE 2-EPIMERASE"/>
    <property type="match status" value="1"/>
</dbReference>
<keyword evidence="1" id="KW-0413">Isomerase</keyword>
<dbReference type="InterPro" id="IPR029767">
    <property type="entry name" value="WecB-like"/>
</dbReference>
<dbReference type="Proteomes" id="UP000256345">
    <property type="component" value="Unassembled WGS sequence"/>
</dbReference>
<feature type="domain" description="UDP-N-acetylglucosamine 2-epimerase" evidence="2">
    <location>
        <begin position="23"/>
        <end position="359"/>
    </location>
</feature>
<accession>A0AAC8Q4A3</accession>
<evidence type="ECO:0000256" key="1">
    <source>
        <dbReference type="RuleBase" id="RU003513"/>
    </source>
</evidence>
<evidence type="ECO:0000313" key="5">
    <source>
        <dbReference type="Proteomes" id="UP000035579"/>
    </source>
</evidence>
<evidence type="ECO:0000259" key="2">
    <source>
        <dbReference type="Pfam" id="PF02350"/>
    </source>
</evidence>
<dbReference type="EMBL" id="CP011509">
    <property type="protein sequence ID" value="AKJ00659.1"/>
    <property type="molecule type" value="Genomic_DNA"/>
</dbReference>
<name>A0AAC8Q4A3_9BACT</name>
<dbReference type="KEGG" id="age:AA314_02285"/>
<dbReference type="Gene3D" id="3.40.50.2000">
    <property type="entry name" value="Glycogen Phosphorylase B"/>
    <property type="match status" value="2"/>
</dbReference>
<evidence type="ECO:0000313" key="6">
    <source>
        <dbReference type="Proteomes" id="UP000256345"/>
    </source>
</evidence>
<sequence length="390" mass="42307">MKKVLHIVGARPNFMKVAPIHRAISERGALEQKLVHTGQHYDVKMSDVFFTDLGMPTPDIHLGIGSGSHAEQTAKVMLELEKVFASEKPGLVSVVGDVNSTLAAALVAVKMHIPIAHVEAGLRSFDSAMPEEINRVLTDRISDLLLTPSADADANLIREGLEPERIRLVGNVMIDSLLAAREKALRLSTLEDMGLVARGYAVCTLHRASNVDDAQVLTGLLSALGHVASRLPVVFPVHPRTRKRIAELGLDASLARTPGLRLVEPMGYLEFLALTSQARLVFTDSGGLQEETTVLGIPCLTVRENTERPITVDIGTNLVVGTNPARIRQAADRILDGHEKKGRVPDLWDGRTGERIARMYEEFLGVGKAPRRAAGNRIVPSAPTAEHHPV</sequence>
<dbReference type="InterPro" id="IPR003331">
    <property type="entry name" value="UDP_GlcNAc_Epimerase_2_dom"/>
</dbReference>
<reference evidence="4 6" key="2">
    <citation type="submission" date="2018-08" db="EMBL/GenBank/DDBJ databases">
        <title>Genomic Encyclopedia of Archaeal and Bacterial Type Strains, Phase II (KMG-II): from individual species to whole genera.</title>
        <authorList>
            <person name="Goeker M."/>
        </authorList>
    </citation>
    <scope>NUCLEOTIDE SEQUENCE [LARGE SCALE GENOMIC DNA]</scope>
    <source>
        <strain evidence="4 6">DSM 2261</strain>
    </source>
</reference>
<proteinExistence type="inferred from homology"/>
<dbReference type="Pfam" id="PF02350">
    <property type="entry name" value="Epimerase_2"/>
    <property type="match status" value="1"/>
</dbReference>
<evidence type="ECO:0000313" key="4">
    <source>
        <dbReference type="EMBL" id="REG20703.1"/>
    </source>
</evidence>
<dbReference type="RefSeq" id="WP_047855431.1">
    <property type="nucleotide sequence ID" value="NZ_CP011509.1"/>
</dbReference>
<dbReference type="Proteomes" id="UP000035579">
    <property type="component" value="Chromosome"/>
</dbReference>
<dbReference type="NCBIfam" id="TIGR00236">
    <property type="entry name" value="wecB"/>
    <property type="match status" value="1"/>
</dbReference>
<organism evidence="3 5">
    <name type="scientific">Archangium gephyra</name>
    <dbReference type="NCBI Taxonomy" id="48"/>
    <lineage>
        <taxon>Bacteria</taxon>
        <taxon>Pseudomonadati</taxon>
        <taxon>Myxococcota</taxon>
        <taxon>Myxococcia</taxon>
        <taxon>Myxococcales</taxon>
        <taxon>Cystobacterineae</taxon>
        <taxon>Archangiaceae</taxon>
        <taxon>Archangium</taxon>
    </lineage>
</organism>
<dbReference type="CDD" id="cd03786">
    <property type="entry name" value="GTB_UDP-GlcNAc_2-Epimerase"/>
    <property type="match status" value="1"/>
</dbReference>
<dbReference type="PANTHER" id="PTHR43174">
    <property type="entry name" value="UDP-N-ACETYLGLUCOSAMINE 2-EPIMERASE"/>
    <property type="match status" value="1"/>
</dbReference>
<comment type="similarity">
    <text evidence="1">Belongs to the UDP-N-acetylglucosamine 2-epimerase family.</text>
</comment>
<dbReference type="SUPFAM" id="SSF53756">
    <property type="entry name" value="UDP-Glycosyltransferase/glycogen phosphorylase"/>
    <property type="match status" value="1"/>
</dbReference>
<dbReference type="GO" id="GO:0016853">
    <property type="term" value="F:isomerase activity"/>
    <property type="evidence" value="ECO:0007669"/>
    <property type="project" value="UniProtKB-KW"/>
</dbReference>
<dbReference type="AlphaFoldDB" id="A0AAC8Q4A3"/>
<keyword evidence="6" id="KW-1185">Reference proteome</keyword>
<protein>
    <submittedName>
        <fullName evidence="3 4">UDP-N-acetylglucosamine 2-epimerase</fullName>
    </submittedName>
</protein>
<dbReference type="EMBL" id="QUMU01000020">
    <property type="protein sequence ID" value="REG20703.1"/>
    <property type="molecule type" value="Genomic_DNA"/>
</dbReference>
<gene>
    <name evidence="3" type="ORF">AA314_02285</name>
    <name evidence="4" type="ORF">ATI61_12059</name>
</gene>
<reference evidence="3 5" key="1">
    <citation type="submission" date="2015-05" db="EMBL/GenBank/DDBJ databases">
        <title>Genome assembly of Archangium gephyra DSM 2261.</title>
        <authorList>
            <person name="Sharma G."/>
            <person name="Subramanian S."/>
        </authorList>
    </citation>
    <scope>NUCLEOTIDE SEQUENCE [LARGE SCALE GENOMIC DNA]</scope>
    <source>
        <strain evidence="3 5">DSM 2261</strain>
    </source>
</reference>